<reference evidence="1 2" key="1">
    <citation type="submission" date="2018-09" db="EMBL/GenBank/DDBJ databases">
        <title>Whole genome based analysis of evolution and adaptive divergence in Indian and Brazilian strains of Azospirillum brasilense.</title>
        <authorList>
            <person name="Singh C."/>
            <person name="Tripathi A.K."/>
        </authorList>
    </citation>
    <scope>NUCLEOTIDE SEQUENCE [LARGE SCALE GENOMIC DNA]</scope>
    <source>
        <strain evidence="1 2">MTCC4035</strain>
        <plasmid evidence="1 2">p7</plasmid>
    </source>
</reference>
<organism evidence="1 2">
    <name type="scientific">Azospirillum argentinense</name>
    <dbReference type="NCBI Taxonomy" id="2970906"/>
    <lineage>
        <taxon>Bacteria</taxon>
        <taxon>Pseudomonadati</taxon>
        <taxon>Pseudomonadota</taxon>
        <taxon>Alphaproteobacteria</taxon>
        <taxon>Rhodospirillales</taxon>
        <taxon>Azospirillaceae</taxon>
        <taxon>Azospirillum</taxon>
    </lineage>
</organism>
<geneLocation type="plasmid" evidence="1 2">
    <name>p7</name>
</geneLocation>
<evidence type="ECO:0000313" key="2">
    <source>
        <dbReference type="Proteomes" id="UP000298595"/>
    </source>
</evidence>
<accession>A0A4D8PUJ8</accession>
<dbReference type="Proteomes" id="UP000298595">
    <property type="component" value="Plasmid p7"/>
</dbReference>
<evidence type="ECO:0000313" key="1">
    <source>
        <dbReference type="EMBL" id="QCO00498.1"/>
    </source>
</evidence>
<protein>
    <submittedName>
        <fullName evidence="1">Uncharacterized protein</fullName>
    </submittedName>
</protein>
<proteinExistence type="predicted"/>
<name>A0A4D8PUJ8_9PROT</name>
<gene>
    <name evidence="1" type="ORF">D3093_35215</name>
</gene>
<dbReference type="AlphaFoldDB" id="A0A4D8PUJ8"/>
<keyword evidence="1" id="KW-0614">Plasmid</keyword>
<dbReference type="KEGG" id="aare:D3093_35215"/>
<sequence>MLPHIGDMTAQLPLPIADDTGIATAVQGSALLSTVTVVDQAAAEAIRALARLAVVVPRDEEREVWAISSCVGALAQRIADREDRVPVNGAVAAGRLEV</sequence>
<dbReference type="EMBL" id="CP032328">
    <property type="protein sequence ID" value="QCO00498.1"/>
    <property type="molecule type" value="Genomic_DNA"/>
</dbReference>